<organism evidence="2 3">
    <name type="scientific">Bailinhaonella thermotolerans</name>
    <dbReference type="NCBI Taxonomy" id="1070861"/>
    <lineage>
        <taxon>Bacteria</taxon>
        <taxon>Bacillati</taxon>
        <taxon>Actinomycetota</taxon>
        <taxon>Actinomycetes</taxon>
        <taxon>Streptosporangiales</taxon>
        <taxon>Streptosporangiaceae</taxon>
        <taxon>Bailinhaonella</taxon>
    </lineage>
</organism>
<accession>A0A3A4AUD1</accession>
<sequence>MAGLPGARWSRLVRRAAALGLALATSTAVALLTTLGSQDSIRFPRPTRIPTIHLSAGYTSHLSCTGSCERWTGVEKIVVTVPAKIPRLAKSLDALLGDDWRPSPSPAQFGEVTTLAYTRQVSLSQPPTPAGLPVTVAHRVPVPPVVEGLRSLGETRLTPAEAALARGRKTAGTGDARRIPFSVLLIPGPGSKVVLRHPRLAVEATTPASTPAEISGGREERVIDVSEPAAYDDHAVSLDVRATSLRQPTVAAILSVRHTVWPWLALLAIAGVVVAAVRRRIDARLDRLAARPDPAAP</sequence>
<comment type="caution">
    <text evidence="2">The sequence shown here is derived from an EMBL/GenBank/DDBJ whole genome shotgun (WGS) entry which is preliminary data.</text>
</comment>
<evidence type="ECO:0000313" key="2">
    <source>
        <dbReference type="EMBL" id="RJL32229.1"/>
    </source>
</evidence>
<protein>
    <submittedName>
        <fullName evidence="2">Uncharacterized protein</fullName>
    </submittedName>
</protein>
<evidence type="ECO:0000256" key="1">
    <source>
        <dbReference type="SAM" id="Phobius"/>
    </source>
</evidence>
<name>A0A3A4AUD1_9ACTN</name>
<evidence type="ECO:0000313" key="3">
    <source>
        <dbReference type="Proteomes" id="UP000265768"/>
    </source>
</evidence>
<feature type="transmembrane region" description="Helical" evidence="1">
    <location>
        <begin position="260"/>
        <end position="277"/>
    </location>
</feature>
<keyword evidence="1" id="KW-0472">Membrane</keyword>
<dbReference type="EMBL" id="QZEY01000005">
    <property type="protein sequence ID" value="RJL32229.1"/>
    <property type="molecule type" value="Genomic_DNA"/>
</dbReference>
<dbReference type="AlphaFoldDB" id="A0A3A4AUD1"/>
<gene>
    <name evidence="2" type="ORF">D5H75_17715</name>
</gene>
<reference evidence="2 3" key="1">
    <citation type="submission" date="2018-09" db="EMBL/GenBank/DDBJ databases">
        <title>YIM 75507 draft genome.</title>
        <authorList>
            <person name="Tang S."/>
            <person name="Feng Y."/>
        </authorList>
    </citation>
    <scope>NUCLEOTIDE SEQUENCE [LARGE SCALE GENOMIC DNA]</scope>
    <source>
        <strain evidence="2 3">YIM 75507</strain>
    </source>
</reference>
<keyword evidence="1" id="KW-0812">Transmembrane</keyword>
<dbReference type="Proteomes" id="UP000265768">
    <property type="component" value="Unassembled WGS sequence"/>
</dbReference>
<proteinExistence type="predicted"/>
<keyword evidence="1" id="KW-1133">Transmembrane helix</keyword>
<dbReference type="OrthoDB" id="10020792at2"/>
<dbReference type="RefSeq" id="WP_119927549.1">
    <property type="nucleotide sequence ID" value="NZ_QZEY01000005.1"/>
</dbReference>
<keyword evidence="3" id="KW-1185">Reference proteome</keyword>